<organism evidence="1 2">
    <name type="scientific">Persea americana</name>
    <name type="common">Avocado</name>
    <dbReference type="NCBI Taxonomy" id="3435"/>
    <lineage>
        <taxon>Eukaryota</taxon>
        <taxon>Viridiplantae</taxon>
        <taxon>Streptophyta</taxon>
        <taxon>Embryophyta</taxon>
        <taxon>Tracheophyta</taxon>
        <taxon>Spermatophyta</taxon>
        <taxon>Magnoliopsida</taxon>
        <taxon>Magnoliidae</taxon>
        <taxon>Laurales</taxon>
        <taxon>Lauraceae</taxon>
        <taxon>Persea</taxon>
    </lineage>
</organism>
<dbReference type="EMBL" id="CM056814">
    <property type="protein sequence ID" value="KAJ8627900.1"/>
    <property type="molecule type" value="Genomic_DNA"/>
</dbReference>
<comment type="caution">
    <text evidence="1">The sequence shown here is derived from an EMBL/GenBank/DDBJ whole genome shotgun (WGS) entry which is preliminary data.</text>
</comment>
<dbReference type="Proteomes" id="UP001234297">
    <property type="component" value="Chromosome 6"/>
</dbReference>
<gene>
    <name evidence="1" type="ORF">MRB53_021207</name>
</gene>
<evidence type="ECO:0000313" key="2">
    <source>
        <dbReference type="Proteomes" id="UP001234297"/>
    </source>
</evidence>
<keyword evidence="2" id="KW-1185">Reference proteome</keyword>
<name>A0ACC2L3A3_PERAE</name>
<accession>A0ACC2L3A3</accession>
<reference evidence="1 2" key="1">
    <citation type="journal article" date="2022" name="Hortic Res">
        <title>A haplotype resolved chromosomal level avocado genome allows analysis of novel avocado genes.</title>
        <authorList>
            <person name="Nath O."/>
            <person name="Fletcher S.J."/>
            <person name="Hayward A."/>
            <person name="Shaw L.M."/>
            <person name="Masouleh A.K."/>
            <person name="Furtado A."/>
            <person name="Henry R.J."/>
            <person name="Mitter N."/>
        </authorList>
    </citation>
    <scope>NUCLEOTIDE SEQUENCE [LARGE SCALE GENOMIC DNA]</scope>
    <source>
        <strain evidence="2">cv. Hass</strain>
    </source>
</reference>
<proteinExistence type="predicted"/>
<sequence length="285" mass="30427">MGLIVGSFGHPVATSPWTLQLLPESVIHIFLLRIESYDRERLKTRCMHAGHTPILPANSKCISPTHVHRINNNTLLFYLPSTSNNQTRPEQTMASPTSPINTSVALMLLLLFLVRVHVDCSPSPSNSSSSDIGECSPQQLLPPLVPCLAFVQGMISSPSEPCCNSIVNLYLQHSKCLCVLLDDTATLPINRTLMLQLPLLCSLNSSSFSCPGMPLPPSSSSPAPQAHHASDANSSTAAPPVTKAPSVLNFYHSGSMQTQALRGGASLVMAVAAVILIGVFGLVFP</sequence>
<evidence type="ECO:0000313" key="1">
    <source>
        <dbReference type="EMBL" id="KAJ8627900.1"/>
    </source>
</evidence>
<protein>
    <submittedName>
        <fullName evidence="1">Uncharacterized protein</fullName>
    </submittedName>
</protein>